<dbReference type="Gene3D" id="2.60.120.200">
    <property type="match status" value="1"/>
</dbReference>
<keyword evidence="3" id="KW-0732">Signal</keyword>
<feature type="chain" id="PRO_5045700894" evidence="3">
    <location>
        <begin position="25"/>
        <end position="1096"/>
    </location>
</feature>
<proteinExistence type="predicted"/>
<protein>
    <submittedName>
        <fullName evidence="5">PilC/PilY family type IV pilus protein</fullName>
    </submittedName>
</protein>
<keyword evidence="2" id="KW-0106">Calcium</keyword>
<evidence type="ECO:0000256" key="3">
    <source>
        <dbReference type="SAM" id="SignalP"/>
    </source>
</evidence>
<dbReference type="InterPro" id="IPR008707">
    <property type="entry name" value="B-propeller_PilY1"/>
</dbReference>
<evidence type="ECO:0000313" key="6">
    <source>
        <dbReference type="Proteomes" id="UP001162800"/>
    </source>
</evidence>
<dbReference type="Proteomes" id="UP001162800">
    <property type="component" value="Chromosome"/>
</dbReference>
<accession>A0ABY6G7C6</accession>
<organism evidence="5 6">
    <name type="scientific">Comamonas endophytica</name>
    <dbReference type="NCBI Taxonomy" id="2949090"/>
    <lineage>
        <taxon>Bacteria</taxon>
        <taxon>Pseudomonadati</taxon>
        <taxon>Pseudomonadota</taxon>
        <taxon>Betaproteobacteria</taxon>
        <taxon>Burkholderiales</taxon>
        <taxon>Comamonadaceae</taxon>
        <taxon>Comamonas</taxon>
    </lineage>
</organism>
<keyword evidence="6" id="KW-1185">Reference proteome</keyword>
<reference evidence="5" key="1">
    <citation type="submission" date="2022-09" db="EMBL/GenBank/DDBJ databases">
        <title>The complete genome of Acidovorax sp. 5MLIR.</title>
        <authorList>
            <person name="Liu L."/>
            <person name="Yue J."/>
            <person name="Yang F."/>
            <person name="Yuan J."/>
            <person name="Li L."/>
        </authorList>
    </citation>
    <scope>NUCLEOTIDE SEQUENCE</scope>
    <source>
        <strain evidence="5">5MLIR</strain>
    </source>
</reference>
<dbReference type="RefSeq" id="WP_231041910.1">
    <property type="nucleotide sequence ID" value="NZ_CP106881.1"/>
</dbReference>
<dbReference type="InterPro" id="IPR013320">
    <property type="entry name" value="ConA-like_dom_sf"/>
</dbReference>
<gene>
    <name evidence="5" type="ORF">M9799_12010</name>
</gene>
<evidence type="ECO:0000313" key="5">
    <source>
        <dbReference type="EMBL" id="UYG50813.1"/>
    </source>
</evidence>
<keyword evidence="1" id="KW-0479">Metal-binding</keyword>
<evidence type="ECO:0000256" key="1">
    <source>
        <dbReference type="ARBA" id="ARBA00022723"/>
    </source>
</evidence>
<dbReference type="SUPFAM" id="SSF49899">
    <property type="entry name" value="Concanavalin A-like lectins/glucanases"/>
    <property type="match status" value="1"/>
</dbReference>
<sequence length="1096" mass="116299">MQPHRFSRNLLACSIALSCMPAFAALVIEDNLNGASSKFDWQSINGACLTAGNGTGSIPACKGLAYYSGKTLVGGEKGTLPDDVGSGALRLSNGAPNSGDNGNNQTGAVYSKFSFPSNAGVDITFKTVTYGGNNFEGIGADGIVFFLSDADKTGPIDRNTKVGAFGGSLGYSCANGKNPSDGLYGAYIGLGIDEYGNFSNKDDNTSSGNNRRKNRVTLRGAGDTNWTWLNRNYPAYYPSSLNDSSRVSAVQKACANGYVYDTRGNRREALPYNYNYITAKDLSDPISNQQAISLPKRGNAKPITYGLKITQDGLLSLSYSYNGGIETPIIERQSISASNGPLPRAFRFGFAAGTGSGSNVHEIMCFKAEQITVSATSAGANTPQSGRVQVGSQLYLASYYPKNWWGQLTANDVLVDDDTGMLTLSNRANWDANCRLTGGSCGATGGNVAVQAPADRKLFTWNGAGKVLSWPNLSAAQKTALDASASNASRSDVLDFLQGTRSQEMTTSGTGKFRMRDSVLGDIMNSSPVWVGKPQAPYAKAFADALYPTATAAEGASYAAYVKAKAQRTHVVYVGSNDGFVHGFRAGKFDANGAFDSSQNDGQELMAYMPAQVLETINPSDNDNLRFASTTYAHNAMVDATPATGDLYYGGAWHTWLVGGLGAGGNRTGVIADNTSIATGAIYALDVTSPEDFQGTNAARIVLGEWNSRNLVCATDTPTEKCADHLGSTYGTPLIRRLHNGHWAVLFGNGLNSKSGKAGIFVMIVNKDSGARTLRYLNAGEPTRTGNDITSRNGITQLASADLDLDHITDYIYAGDMLGNLWRFDLSSNSESNWQARTAPLFRTGGRPITTAPTVTSSLSGSDYRVILSFGTGKVYPQTLNASSYVVPGSQYLLGIWDHDLDSWNARSGVKYKALSAGKTADYADLQAQQITEVAQGNAAVGYSRVRTVSQNRVCWQGATLCPNGNDRYGWKMELPAANEQVIYNPTISGGMLVVNTTIPEVTQVLSCTAQSSAGFTMALLPDTGAAPARSYFKGITADGGIVAGLGLGGVGTTSNLSSSKQDFIVTNTNDGKAKIVNVDKTLSITPKRLTWIQRR</sequence>
<dbReference type="EMBL" id="CP106881">
    <property type="protein sequence ID" value="UYG50813.1"/>
    <property type="molecule type" value="Genomic_DNA"/>
</dbReference>
<dbReference type="PROSITE" id="PS51257">
    <property type="entry name" value="PROKAR_LIPOPROTEIN"/>
    <property type="match status" value="1"/>
</dbReference>
<feature type="signal peptide" evidence="3">
    <location>
        <begin position="1"/>
        <end position="24"/>
    </location>
</feature>
<evidence type="ECO:0000259" key="4">
    <source>
        <dbReference type="Pfam" id="PF05567"/>
    </source>
</evidence>
<evidence type="ECO:0000256" key="2">
    <source>
        <dbReference type="ARBA" id="ARBA00022837"/>
    </source>
</evidence>
<feature type="domain" description="PilY1 beta-propeller" evidence="4">
    <location>
        <begin position="520"/>
        <end position="901"/>
    </location>
</feature>
<name>A0ABY6G7C6_9BURK</name>
<dbReference type="Pfam" id="PF05567">
    <property type="entry name" value="T4P_PilY1"/>
    <property type="match status" value="1"/>
</dbReference>